<comment type="caution">
    <text evidence="2">The sequence shown here is derived from an EMBL/GenBank/DDBJ whole genome shotgun (WGS) entry which is preliminary data.</text>
</comment>
<dbReference type="InterPro" id="IPR050910">
    <property type="entry name" value="JMJD6_ArgDemeth/LysHydrox"/>
</dbReference>
<dbReference type="PANTHER" id="PTHR12480">
    <property type="entry name" value="ARGININE DEMETHYLASE AND LYSYL-HYDROXYLASE JMJD"/>
    <property type="match status" value="1"/>
</dbReference>
<dbReference type="SUPFAM" id="SSF51197">
    <property type="entry name" value="Clavaminate synthase-like"/>
    <property type="match status" value="1"/>
</dbReference>
<dbReference type="PANTHER" id="PTHR12480:SF6">
    <property type="entry name" value="2-OXOGLUTARATE AND IRON-DEPENDENT OXYGENASE JMJD4"/>
    <property type="match status" value="1"/>
</dbReference>
<reference evidence="3" key="1">
    <citation type="journal article" date="2022" name="ISME J.">
        <title>Genetic and phylogenetic analysis of dissimilatory iodate-reducing bacteria identifies potential niches across the world's oceans.</title>
        <authorList>
            <person name="Reyes-Umana V."/>
            <person name="Henning Z."/>
            <person name="Lee K."/>
            <person name="Barnum T.P."/>
            <person name="Coates J.D."/>
        </authorList>
    </citation>
    <scope>NUCLEOTIDE SEQUENCE [LARGE SCALE GENOMIC DNA]</scope>
    <source>
        <strain evidence="3">IR12</strain>
    </source>
</reference>
<dbReference type="InterPro" id="IPR003347">
    <property type="entry name" value="JmjC_dom"/>
</dbReference>
<dbReference type="AlphaFoldDB" id="A0A944HAC4"/>
<dbReference type="Pfam" id="PF13621">
    <property type="entry name" value="Cupin_8"/>
    <property type="match status" value="1"/>
</dbReference>
<dbReference type="GO" id="GO:0005737">
    <property type="term" value="C:cytoplasm"/>
    <property type="evidence" value="ECO:0007669"/>
    <property type="project" value="TreeGrafter"/>
</dbReference>
<dbReference type="GO" id="GO:0016706">
    <property type="term" value="F:2-oxoglutarate-dependent dioxygenase activity"/>
    <property type="evidence" value="ECO:0007669"/>
    <property type="project" value="TreeGrafter"/>
</dbReference>
<proteinExistence type="predicted"/>
<dbReference type="SMART" id="SM00558">
    <property type="entry name" value="JmjC"/>
    <property type="match status" value="1"/>
</dbReference>
<accession>A0A944HAC4</accession>
<dbReference type="Proteomes" id="UP000694660">
    <property type="component" value="Unassembled WGS sequence"/>
</dbReference>
<protein>
    <submittedName>
        <fullName evidence="2">Cupin-like domain-containing protein</fullName>
    </submittedName>
</protein>
<dbReference type="InterPro" id="IPR041667">
    <property type="entry name" value="Cupin_8"/>
</dbReference>
<dbReference type="GO" id="GO:0043565">
    <property type="term" value="F:sequence-specific DNA binding"/>
    <property type="evidence" value="ECO:0007669"/>
    <property type="project" value="TreeGrafter"/>
</dbReference>
<sequence length="278" mass="31387">MSAQIDWMDFPHIDIVTEPLTDEAFFSRYGSERGLPLLFKGLGTTWPSHSGWSLEMFNEKYGSQQIEAVRLRRKGNELERTTVTMALGEYLDYLKSPEQHEPLHLTDWAISAEMELDLQIPSYFDSWHLALPREMQPRLGRCSISPTGSGFPMQQSVMGTGAFNVAITGRKAWVFFAPDQDAAMYGGRVDAFNPDLDTFPDYAKTTGYKCIQEPGDVVFAPSNWWHQVSNQLGGISYTGNFINHGNHAHVRRALMLNREMRQRATLFEVDCGSIAPVA</sequence>
<evidence type="ECO:0000313" key="2">
    <source>
        <dbReference type="EMBL" id="MBT0964149.1"/>
    </source>
</evidence>
<evidence type="ECO:0000313" key="3">
    <source>
        <dbReference type="Proteomes" id="UP000694660"/>
    </source>
</evidence>
<dbReference type="GO" id="GO:0045905">
    <property type="term" value="P:positive regulation of translational termination"/>
    <property type="evidence" value="ECO:0007669"/>
    <property type="project" value="TreeGrafter"/>
</dbReference>
<feature type="domain" description="JmjC" evidence="1">
    <location>
        <begin position="109"/>
        <end position="258"/>
    </location>
</feature>
<dbReference type="Gene3D" id="2.60.120.650">
    <property type="entry name" value="Cupin"/>
    <property type="match status" value="1"/>
</dbReference>
<gene>
    <name evidence="2" type="ORF">I8J34_23470</name>
</gene>
<keyword evidence="3" id="KW-1185">Reference proteome</keyword>
<organism evidence="2 3">
    <name type="scientific">Denitromonas iodatirespirans</name>
    <dbReference type="NCBI Taxonomy" id="2795389"/>
    <lineage>
        <taxon>Bacteria</taxon>
        <taxon>Pseudomonadati</taxon>
        <taxon>Pseudomonadota</taxon>
        <taxon>Betaproteobacteria</taxon>
        <taxon>Rhodocyclales</taxon>
        <taxon>Zoogloeaceae</taxon>
        <taxon>Denitromonas</taxon>
    </lineage>
</organism>
<dbReference type="RefSeq" id="WP_214364071.1">
    <property type="nucleotide sequence ID" value="NZ_JAEKFT010000056.1"/>
</dbReference>
<evidence type="ECO:0000259" key="1">
    <source>
        <dbReference type="PROSITE" id="PS51184"/>
    </source>
</evidence>
<name>A0A944HAC4_DENI1</name>
<dbReference type="EMBL" id="JAEKFT010000056">
    <property type="protein sequence ID" value="MBT0964149.1"/>
    <property type="molecule type" value="Genomic_DNA"/>
</dbReference>
<dbReference type="PROSITE" id="PS51184">
    <property type="entry name" value="JMJC"/>
    <property type="match status" value="1"/>
</dbReference>